<dbReference type="InterPro" id="IPR032611">
    <property type="entry name" value="DUF4891"/>
</dbReference>
<evidence type="ECO:0000313" key="2">
    <source>
        <dbReference type="Proteomes" id="UP000288079"/>
    </source>
</evidence>
<organism evidence="1 2">
    <name type="scientific">Bacteroides faecalis</name>
    <dbReference type="NCBI Taxonomy" id="2447885"/>
    <lineage>
        <taxon>Bacteria</taxon>
        <taxon>Pseudomonadati</taxon>
        <taxon>Bacteroidota</taxon>
        <taxon>Bacteroidia</taxon>
        <taxon>Bacteroidales</taxon>
        <taxon>Bacteroidaceae</taxon>
        <taxon>Bacteroides</taxon>
    </lineage>
</organism>
<sequence>MIFLIVSCQLKQKESLNEGIIENTNNAETALDDTIKVTAIFWIDKAEYKYAKEYAFRTVKAKVSIHEDGKVDLLEFVKEQTPGVNKYVRHYLAKFKVPQIMFEGGYIKTGEQIVQLRCLWGDRQKKIMQ</sequence>
<keyword evidence="2" id="KW-1185">Reference proteome</keyword>
<reference evidence="1 2" key="1">
    <citation type="submission" date="2018-10" db="EMBL/GenBank/DDBJ databases">
        <title>Draft Genome Sequence of Bacteroides sp. KCTC 15687.</title>
        <authorList>
            <person name="Yu S.Y."/>
            <person name="Kim J.S."/>
            <person name="Oh B.S."/>
            <person name="Park S.H."/>
            <person name="Kang S.W."/>
            <person name="Park J.E."/>
            <person name="Choi S.H."/>
            <person name="Han K.I."/>
            <person name="Lee K.C."/>
            <person name="Eom M.K."/>
            <person name="Suh M.K."/>
            <person name="Lee D.H."/>
            <person name="Yoon H."/>
            <person name="Kim B."/>
            <person name="Yang S.J."/>
            <person name="Lee J.S."/>
            <person name="Lee J.H."/>
        </authorList>
    </citation>
    <scope>NUCLEOTIDE SEQUENCE [LARGE SCALE GENOMIC DNA]</scope>
    <source>
        <strain evidence="1 2">KCTC 15687</strain>
    </source>
</reference>
<dbReference type="EMBL" id="BHWB01000011">
    <property type="protein sequence ID" value="GCB36403.1"/>
    <property type="molecule type" value="Genomic_DNA"/>
</dbReference>
<proteinExistence type="predicted"/>
<dbReference type="AlphaFoldDB" id="A0A401LY18"/>
<accession>A0A401LY18</accession>
<comment type="caution">
    <text evidence="1">The sequence shown here is derived from an EMBL/GenBank/DDBJ whole genome shotgun (WGS) entry which is preliminary data.</text>
</comment>
<name>A0A401LY18_9BACE</name>
<evidence type="ECO:0000313" key="1">
    <source>
        <dbReference type="EMBL" id="GCB36403.1"/>
    </source>
</evidence>
<dbReference type="Pfam" id="PF16232">
    <property type="entry name" value="DUF4891"/>
    <property type="match status" value="1"/>
</dbReference>
<dbReference type="Proteomes" id="UP000288079">
    <property type="component" value="Unassembled WGS sequence"/>
</dbReference>
<gene>
    <name evidence="1" type="ORF">KGMB02408_33480</name>
</gene>
<protein>
    <submittedName>
        <fullName evidence="1">DUF4891 domain-containing protein</fullName>
    </submittedName>
</protein>